<keyword evidence="10 12" id="KW-0739">Sodium transport</keyword>
<dbReference type="Gene3D" id="2.60.470.10">
    <property type="entry name" value="Acid-sensing ion channels like domains"/>
    <property type="match status" value="1"/>
</dbReference>
<dbReference type="GO" id="GO:0015280">
    <property type="term" value="F:ligand-gated sodium channel activity"/>
    <property type="evidence" value="ECO:0007669"/>
    <property type="project" value="TreeGrafter"/>
</dbReference>
<keyword evidence="8 12" id="KW-0406">Ion transport</keyword>
<evidence type="ECO:0000256" key="4">
    <source>
        <dbReference type="ARBA" id="ARBA00022461"/>
    </source>
</evidence>
<evidence type="ECO:0000256" key="10">
    <source>
        <dbReference type="ARBA" id="ARBA00023201"/>
    </source>
</evidence>
<accession>A0A6A4X3U8</accession>
<comment type="similarity">
    <text evidence="2 12">Belongs to the amiloride-sensitive sodium channel (TC 1.A.6) family.</text>
</comment>
<dbReference type="PRINTS" id="PR01078">
    <property type="entry name" value="AMINACHANNEL"/>
</dbReference>
<keyword evidence="14" id="KW-1185">Reference proteome</keyword>
<keyword evidence="11 12" id="KW-0407">Ion channel</keyword>
<dbReference type="PANTHER" id="PTHR11690:SF248">
    <property type="entry name" value="PICKPOCKET 17, ISOFORM A"/>
    <property type="match status" value="1"/>
</dbReference>
<evidence type="ECO:0000256" key="6">
    <source>
        <dbReference type="ARBA" id="ARBA00022989"/>
    </source>
</evidence>
<evidence type="ECO:0000313" key="13">
    <source>
        <dbReference type="EMBL" id="KAF0310780.1"/>
    </source>
</evidence>
<sequence>MTSRFSASSYNWTSQWDYDPSYKTDLEDNLQEQFYQADIENFTTVLQAMKTVDGSEIADVFTPSRDEILQAGVRPEEFITSCSFDGEACDYTDFHQWQNGVYGNCFTFNSVFYNASEDFVDLSGRERMKHVKVTTHYGARYGLRLMLSPDLEEYIPAVTPGHGVRVSVHHPRTVPFPEDTGLNVPINSRTSIRVTMNDIARVKEPHGNCTSDDEWNKNYVGAYTSEGCVNVCLEKRIRDRCHCIRMLNTILTNGDDDDMVRCNPTNSTQGEIRFTKMVV</sequence>
<evidence type="ECO:0000256" key="2">
    <source>
        <dbReference type="ARBA" id="ARBA00007193"/>
    </source>
</evidence>
<name>A0A6A4X3U8_AMPAM</name>
<reference evidence="13 14" key="1">
    <citation type="submission" date="2019-07" db="EMBL/GenBank/DDBJ databases">
        <title>Draft genome assembly of a fouling barnacle, Amphibalanus amphitrite (Darwin, 1854): The first reference genome for Thecostraca.</title>
        <authorList>
            <person name="Kim W."/>
        </authorList>
    </citation>
    <scope>NUCLEOTIDE SEQUENCE [LARGE SCALE GENOMIC DNA]</scope>
    <source>
        <strain evidence="13">SNU_AA5</strain>
        <tissue evidence="13">Soma without cirri and trophi</tissue>
    </source>
</reference>
<comment type="caution">
    <text evidence="13">The sequence shown here is derived from an EMBL/GenBank/DDBJ whole genome shotgun (WGS) entry which is preliminary data.</text>
</comment>
<evidence type="ECO:0000313" key="14">
    <source>
        <dbReference type="Proteomes" id="UP000440578"/>
    </source>
</evidence>
<dbReference type="Proteomes" id="UP000440578">
    <property type="component" value="Unassembled WGS sequence"/>
</dbReference>
<dbReference type="InterPro" id="IPR001873">
    <property type="entry name" value="ENaC"/>
</dbReference>
<evidence type="ECO:0000256" key="8">
    <source>
        <dbReference type="ARBA" id="ARBA00023065"/>
    </source>
</evidence>
<protein>
    <submittedName>
        <fullName evidence="13">Amiloride-sensitive sodium channel subunit beta</fullName>
    </submittedName>
</protein>
<evidence type="ECO:0000256" key="12">
    <source>
        <dbReference type="RuleBase" id="RU000679"/>
    </source>
</evidence>
<dbReference type="PANTHER" id="PTHR11690">
    <property type="entry name" value="AMILORIDE-SENSITIVE SODIUM CHANNEL-RELATED"/>
    <property type="match status" value="1"/>
</dbReference>
<evidence type="ECO:0000256" key="1">
    <source>
        <dbReference type="ARBA" id="ARBA00004141"/>
    </source>
</evidence>
<keyword evidence="3 12" id="KW-0813">Transport</keyword>
<dbReference type="GO" id="GO:0005886">
    <property type="term" value="C:plasma membrane"/>
    <property type="evidence" value="ECO:0007669"/>
    <property type="project" value="TreeGrafter"/>
</dbReference>
<organism evidence="13 14">
    <name type="scientific">Amphibalanus amphitrite</name>
    <name type="common">Striped barnacle</name>
    <name type="synonym">Balanus amphitrite</name>
    <dbReference type="NCBI Taxonomy" id="1232801"/>
    <lineage>
        <taxon>Eukaryota</taxon>
        <taxon>Metazoa</taxon>
        <taxon>Ecdysozoa</taxon>
        <taxon>Arthropoda</taxon>
        <taxon>Crustacea</taxon>
        <taxon>Multicrustacea</taxon>
        <taxon>Cirripedia</taxon>
        <taxon>Thoracica</taxon>
        <taxon>Thoracicalcarea</taxon>
        <taxon>Balanomorpha</taxon>
        <taxon>Balanoidea</taxon>
        <taxon>Balanidae</taxon>
        <taxon>Amphibalaninae</taxon>
        <taxon>Amphibalanus</taxon>
    </lineage>
</organism>
<dbReference type="AlphaFoldDB" id="A0A6A4X3U8"/>
<proteinExistence type="inferred from homology"/>
<dbReference type="OrthoDB" id="10064773at2759"/>
<keyword evidence="5 12" id="KW-0812">Transmembrane</keyword>
<gene>
    <name evidence="13" type="primary">scnn1b</name>
    <name evidence="13" type="ORF">FJT64_001974</name>
</gene>
<keyword evidence="7" id="KW-0915">Sodium</keyword>
<evidence type="ECO:0000256" key="9">
    <source>
        <dbReference type="ARBA" id="ARBA00023136"/>
    </source>
</evidence>
<keyword evidence="6" id="KW-1133">Transmembrane helix</keyword>
<evidence type="ECO:0000256" key="3">
    <source>
        <dbReference type="ARBA" id="ARBA00022448"/>
    </source>
</evidence>
<evidence type="ECO:0000256" key="7">
    <source>
        <dbReference type="ARBA" id="ARBA00023053"/>
    </source>
</evidence>
<evidence type="ECO:0000256" key="11">
    <source>
        <dbReference type="ARBA" id="ARBA00023303"/>
    </source>
</evidence>
<keyword evidence="4 12" id="KW-0894">Sodium channel</keyword>
<dbReference type="EMBL" id="VIIS01000292">
    <property type="protein sequence ID" value="KAF0310780.1"/>
    <property type="molecule type" value="Genomic_DNA"/>
</dbReference>
<keyword evidence="9" id="KW-0472">Membrane</keyword>
<comment type="subcellular location">
    <subcellularLocation>
        <location evidence="1">Membrane</location>
        <topology evidence="1">Multi-pass membrane protein</topology>
    </subcellularLocation>
</comment>
<evidence type="ECO:0000256" key="5">
    <source>
        <dbReference type="ARBA" id="ARBA00022692"/>
    </source>
</evidence>
<dbReference type="Pfam" id="PF00858">
    <property type="entry name" value="ASC"/>
    <property type="match status" value="1"/>
</dbReference>